<sequence length="150" mass="17159">MPQYLESLLRRHNFTLAPDRAELIIHPKRSEECLYPGAHIATGNQGEAYHHGIVTDTSGDMTIVHFWGETKRDAKIQTTTLNAFQAGHPDNVGKKIRPLYLIVYPGDTDEKRRDTVYNAHILLDKADQYTYNLLSRNCEALACFCRTGRW</sequence>
<reference evidence="1" key="1">
    <citation type="submission" date="2021-02" db="EMBL/GenBank/DDBJ databases">
        <authorList>
            <person name="Nowell W R."/>
        </authorList>
    </citation>
    <scope>NUCLEOTIDE SEQUENCE</scope>
</reference>
<accession>A0A819T2C1</accession>
<organism evidence="1 2">
    <name type="scientific">Rotaria sordida</name>
    <dbReference type="NCBI Taxonomy" id="392033"/>
    <lineage>
        <taxon>Eukaryota</taxon>
        <taxon>Metazoa</taxon>
        <taxon>Spiralia</taxon>
        <taxon>Gnathifera</taxon>
        <taxon>Rotifera</taxon>
        <taxon>Eurotatoria</taxon>
        <taxon>Bdelloidea</taxon>
        <taxon>Philodinida</taxon>
        <taxon>Philodinidae</taxon>
        <taxon>Rotaria</taxon>
    </lineage>
</organism>
<name>A0A819T2C1_9BILA</name>
<gene>
    <name evidence="1" type="ORF">OTI717_LOCUS32853</name>
</gene>
<evidence type="ECO:0000313" key="1">
    <source>
        <dbReference type="EMBL" id="CAF4074487.1"/>
    </source>
</evidence>
<feature type="non-terminal residue" evidence="1">
    <location>
        <position position="150"/>
    </location>
</feature>
<evidence type="ECO:0008006" key="3">
    <source>
        <dbReference type="Google" id="ProtNLM"/>
    </source>
</evidence>
<dbReference type="EMBL" id="CAJOAX010010407">
    <property type="protein sequence ID" value="CAF4074487.1"/>
    <property type="molecule type" value="Genomic_DNA"/>
</dbReference>
<dbReference type="Gene3D" id="3.90.1720.10">
    <property type="entry name" value="endopeptidase domain like (from Nostoc punctiforme)"/>
    <property type="match status" value="1"/>
</dbReference>
<comment type="caution">
    <text evidence="1">The sequence shown here is derived from an EMBL/GenBank/DDBJ whole genome shotgun (WGS) entry which is preliminary data.</text>
</comment>
<proteinExistence type="predicted"/>
<protein>
    <recommendedName>
        <fullName evidence="3">LRAT domain-containing protein</fullName>
    </recommendedName>
</protein>
<dbReference type="Proteomes" id="UP000663823">
    <property type="component" value="Unassembled WGS sequence"/>
</dbReference>
<dbReference type="AlphaFoldDB" id="A0A819T2C1"/>
<evidence type="ECO:0000313" key="2">
    <source>
        <dbReference type="Proteomes" id="UP000663823"/>
    </source>
</evidence>